<comment type="subunit">
    <text evidence="6">Hexamer; each subunit is composed of an acidic and a basic chain derived from a single precursor and linked by a disulfide bond.</text>
</comment>
<dbReference type="SMART" id="SM00835">
    <property type="entry name" value="Cupin_1"/>
    <property type="match status" value="2"/>
</dbReference>
<dbReference type="InterPro" id="IPR022379">
    <property type="entry name" value="11S_seedstore_CS"/>
</dbReference>
<name>A0AAD7VIQ0_QUISA</name>
<sequence length="378" mass="43164">MLFNPKPVGLRFGTITRINYVAPVSPFVKRTNESNGLHLPSYVNSPQLHYVIQGGGILGIVFPGCAETFEESEQKSQLGERGERGRGRREQHGQGQRFQEQQQDRHQKIRHVREGDVIAMPAGVAYWGYNHETIRKIQGENDNRSNIVKVQRSLSVIRPRERREGEQEEKEERRERTQERERERRRGGGRGGNGLEETICSLRVEEYLNDPQRADIYNPQAGRISTLNSFNLPILNNLQLSAERVGLYRNGIYAPHWNINAHSILYVTRGRGRVQIVDHNGNQVFDGEVEEGQLLTVPQNFAVARQAGNERFEYIAFQRNYNAIINPLVGRTSAIRALPEDVVANAFQIRLDDARQLKFNRNENILFSGNSRSGRSSV</sequence>
<evidence type="ECO:0000256" key="2">
    <source>
        <dbReference type="ARBA" id="ARBA00022729"/>
    </source>
</evidence>
<dbReference type="PANTHER" id="PTHR31189">
    <property type="entry name" value="OS03G0336100 PROTEIN-RELATED"/>
    <property type="match status" value="1"/>
</dbReference>
<dbReference type="CDD" id="cd02243">
    <property type="entry name" value="cupin_11S_legumin_C"/>
    <property type="match status" value="1"/>
</dbReference>
<dbReference type="InterPro" id="IPR014710">
    <property type="entry name" value="RmlC-like_jellyroll"/>
</dbReference>
<comment type="caution">
    <text evidence="9">The sequence shown here is derived from an EMBL/GenBank/DDBJ whole genome shotgun (WGS) entry which is preliminary data.</text>
</comment>
<comment type="function">
    <text evidence="6">Seed storage protein.</text>
</comment>
<dbReference type="Proteomes" id="UP001163823">
    <property type="component" value="Chromosome 3"/>
</dbReference>
<protein>
    <submittedName>
        <fullName evidence="9">11S seed storage globulin B</fullName>
    </submittedName>
</protein>
<dbReference type="InterPro" id="IPR011051">
    <property type="entry name" value="RmlC_Cupin_sf"/>
</dbReference>
<feature type="region of interest" description="Disordered" evidence="7">
    <location>
        <begin position="159"/>
        <end position="195"/>
    </location>
</feature>
<dbReference type="Gene3D" id="2.60.120.10">
    <property type="entry name" value="Jelly Rolls"/>
    <property type="match status" value="3"/>
</dbReference>
<dbReference type="PROSITE" id="PS00305">
    <property type="entry name" value="11S_SEED_STORAGE"/>
    <property type="match status" value="1"/>
</dbReference>
<evidence type="ECO:0000313" key="9">
    <source>
        <dbReference type="EMBL" id="KAJ7977242.1"/>
    </source>
</evidence>
<keyword evidence="5 6" id="KW-1015">Disulfide bond</keyword>
<reference evidence="9" key="1">
    <citation type="journal article" date="2023" name="Science">
        <title>Elucidation of the pathway for biosynthesis of saponin adjuvants from the soapbark tree.</title>
        <authorList>
            <person name="Reed J."/>
            <person name="Orme A."/>
            <person name="El-Demerdash A."/>
            <person name="Owen C."/>
            <person name="Martin L.B.B."/>
            <person name="Misra R.C."/>
            <person name="Kikuchi S."/>
            <person name="Rejzek M."/>
            <person name="Martin A.C."/>
            <person name="Harkess A."/>
            <person name="Leebens-Mack J."/>
            <person name="Louveau T."/>
            <person name="Stephenson M.J."/>
            <person name="Osbourn A."/>
        </authorList>
    </citation>
    <scope>NUCLEOTIDE SEQUENCE</scope>
    <source>
        <strain evidence="9">S10</strain>
    </source>
</reference>
<dbReference type="PANTHER" id="PTHR31189:SF35">
    <property type="entry name" value="12S SEED STORAGE PROTEIN CRB"/>
    <property type="match status" value="1"/>
</dbReference>
<feature type="region of interest" description="Disordered" evidence="7">
    <location>
        <begin position="71"/>
        <end position="108"/>
    </location>
</feature>
<evidence type="ECO:0000259" key="8">
    <source>
        <dbReference type="SMART" id="SM00835"/>
    </source>
</evidence>
<dbReference type="InterPro" id="IPR006044">
    <property type="entry name" value="11S_seedstore_pln"/>
</dbReference>
<feature type="domain" description="Cupin type-1" evidence="8">
    <location>
        <begin position="206"/>
        <end position="355"/>
    </location>
</feature>
<keyword evidence="3 6" id="KW-0758">Storage protein</keyword>
<accession>A0AAD7VIQ0</accession>
<dbReference type="SUPFAM" id="SSF51182">
    <property type="entry name" value="RmlC-like cupins"/>
    <property type="match status" value="1"/>
</dbReference>
<dbReference type="Pfam" id="PF00190">
    <property type="entry name" value="Cupin_1"/>
    <property type="match status" value="2"/>
</dbReference>
<feature type="domain" description="Cupin type-1" evidence="8">
    <location>
        <begin position="1"/>
        <end position="174"/>
    </location>
</feature>
<dbReference type="EMBL" id="JARAOO010000003">
    <property type="protein sequence ID" value="KAJ7977242.1"/>
    <property type="molecule type" value="Genomic_DNA"/>
</dbReference>
<organism evidence="9 10">
    <name type="scientific">Quillaja saponaria</name>
    <name type="common">Soap bark tree</name>
    <dbReference type="NCBI Taxonomy" id="32244"/>
    <lineage>
        <taxon>Eukaryota</taxon>
        <taxon>Viridiplantae</taxon>
        <taxon>Streptophyta</taxon>
        <taxon>Embryophyta</taxon>
        <taxon>Tracheophyta</taxon>
        <taxon>Spermatophyta</taxon>
        <taxon>Magnoliopsida</taxon>
        <taxon>eudicotyledons</taxon>
        <taxon>Gunneridae</taxon>
        <taxon>Pentapetalae</taxon>
        <taxon>rosids</taxon>
        <taxon>fabids</taxon>
        <taxon>Fabales</taxon>
        <taxon>Quillajaceae</taxon>
        <taxon>Quillaja</taxon>
    </lineage>
</organism>
<dbReference type="GO" id="GO:0000326">
    <property type="term" value="C:protein storage vacuole"/>
    <property type="evidence" value="ECO:0007669"/>
    <property type="project" value="UniProtKB-ARBA"/>
</dbReference>
<feature type="compositionally biased region" description="Basic and acidic residues" evidence="7">
    <location>
        <begin position="72"/>
        <end position="92"/>
    </location>
</feature>
<proteinExistence type="inferred from homology"/>
<keyword evidence="10" id="KW-1185">Reference proteome</keyword>
<feature type="compositionally biased region" description="Basic and acidic residues" evidence="7">
    <location>
        <begin position="159"/>
        <end position="186"/>
    </location>
</feature>
<dbReference type="InterPro" id="IPR050253">
    <property type="entry name" value="Seed_Storage-Functional"/>
</dbReference>
<dbReference type="KEGG" id="qsa:O6P43_006899"/>
<dbReference type="GO" id="GO:0045735">
    <property type="term" value="F:nutrient reservoir activity"/>
    <property type="evidence" value="ECO:0007669"/>
    <property type="project" value="UniProtKB-KW"/>
</dbReference>
<keyword evidence="2" id="KW-0732">Signal</keyword>
<evidence type="ECO:0000256" key="5">
    <source>
        <dbReference type="ARBA" id="ARBA00023157"/>
    </source>
</evidence>
<dbReference type="GO" id="GO:0048316">
    <property type="term" value="P:seed development"/>
    <property type="evidence" value="ECO:0007669"/>
    <property type="project" value="UniProtKB-ARBA"/>
</dbReference>
<evidence type="ECO:0000313" key="10">
    <source>
        <dbReference type="Proteomes" id="UP001163823"/>
    </source>
</evidence>
<comment type="similarity">
    <text evidence="1 6">Belongs to the 11S seed storage protein (globulins) family.</text>
</comment>
<keyword evidence="4 6" id="KW-0708">Seed storage protein</keyword>
<dbReference type="InterPro" id="IPR006045">
    <property type="entry name" value="Cupin_1"/>
</dbReference>
<evidence type="ECO:0000256" key="6">
    <source>
        <dbReference type="RuleBase" id="RU003681"/>
    </source>
</evidence>
<evidence type="ECO:0000256" key="3">
    <source>
        <dbReference type="ARBA" id="ARBA00022761"/>
    </source>
</evidence>
<dbReference type="PRINTS" id="PR00439">
    <property type="entry name" value="11SGLOBULIN"/>
</dbReference>
<evidence type="ECO:0000256" key="1">
    <source>
        <dbReference type="ARBA" id="ARBA00007178"/>
    </source>
</evidence>
<dbReference type="FunFam" id="2.60.120.10:FF:000073">
    <property type="entry name" value="Glycinin G1"/>
    <property type="match status" value="1"/>
</dbReference>
<evidence type="ECO:0000256" key="4">
    <source>
        <dbReference type="ARBA" id="ARBA00023129"/>
    </source>
</evidence>
<gene>
    <name evidence="9" type="ORF">O6P43_006899</name>
</gene>
<dbReference type="AlphaFoldDB" id="A0AAD7VIQ0"/>
<evidence type="ECO:0000256" key="7">
    <source>
        <dbReference type="SAM" id="MobiDB-lite"/>
    </source>
</evidence>
<dbReference type="GO" id="GO:0005783">
    <property type="term" value="C:endoplasmic reticulum"/>
    <property type="evidence" value="ECO:0007669"/>
    <property type="project" value="UniProtKB-ARBA"/>
</dbReference>